<dbReference type="PROSITE" id="PS50930">
    <property type="entry name" value="HTH_LYTTR"/>
    <property type="match status" value="1"/>
</dbReference>
<dbReference type="Proteomes" id="UP001254608">
    <property type="component" value="Unassembled WGS sequence"/>
</dbReference>
<reference evidence="4 5" key="1">
    <citation type="submission" date="2023-09" db="EMBL/GenBank/DDBJ databases">
        <authorList>
            <person name="Rey-Velasco X."/>
        </authorList>
    </citation>
    <scope>NUCLEOTIDE SEQUENCE [LARGE SCALE GENOMIC DNA]</scope>
    <source>
        <strain evidence="4 5">W345</strain>
    </source>
</reference>
<dbReference type="Gene3D" id="2.40.50.1020">
    <property type="entry name" value="LytTr DNA-binding domain"/>
    <property type="match status" value="1"/>
</dbReference>
<keyword evidence="1" id="KW-0902">Two-component regulatory system</keyword>
<gene>
    <name evidence="4" type="ORF">RM530_05490</name>
</gene>
<dbReference type="InterPro" id="IPR046947">
    <property type="entry name" value="LytR-like"/>
</dbReference>
<keyword evidence="2" id="KW-0812">Transmembrane</keyword>
<feature type="transmembrane region" description="Helical" evidence="2">
    <location>
        <begin position="26"/>
        <end position="46"/>
    </location>
</feature>
<name>A0ABU2WG32_9GAMM</name>
<keyword evidence="5" id="KW-1185">Reference proteome</keyword>
<dbReference type="GO" id="GO:0003677">
    <property type="term" value="F:DNA binding"/>
    <property type="evidence" value="ECO:0007669"/>
    <property type="project" value="UniProtKB-KW"/>
</dbReference>
<evidence type="ECO:0000256" key="2">
    <source>
        <dbReference type="SAM" id="Phobius"/>
    </source>
</evidence>
<dbReference type="Pfam" id="PF04397">
    <property type="entry name" value="LytTR"/>
    <property type="match status" value="1"/>
</dbReference>
<dbReference type="InterPro" id="IPR007492">
    <property type="entry name" value="LytTR_DNA-bd_dom"/>
</dbReference>
<keyword evidence="4" id="KW-0238">DNA-binding</keyword>
<accession>A0ABU2WG32</accession>
<dbReference type="EMBL" id="JAVRIC010000005">
    <property type="protein sequence ID" value="MDT0496817.1"/>
    <property type="molecule type" value="Genomic_DNA"/>
</dbReference>
<evidence type="ECO:0000313" key="5">
    <source>
        <dbReference type="Proteomes" id="UP001254608"/>
    </source>
</evidence>
<comment type="caution">
    <text evidence="4">The sequence shown here is derived from an EMBL/GenBank/DDBJ whole genome shotgun (WGS) entry which is preliminary data.</text>
</comment>
<proteinExistence type="predicted"/>
<dbReference type="PANTHER" id="PTHR37299">
    <property type="entry name" value="TRANSCRIPTIONAL REGULATOR-RELATED"/>
    <property type="match status" value="1"/>
</dbReference>
<evidence type="ECO:0000259" key="3">
    <source>
        <dbReference type="PROSITE" id="PS50930"/>
    </source>
</evidence>
<organism evidence="4 5">
    <name type="scientific">Banduia mediterranea</name>
    <dbReference type="NCBI Taxonomy" id="3075609"/>
    <lineage>
        <taxon>Bacteria</taxon>
        <taxon>Pseudomonadati</taxon>
        <taxon>Pseudomonadota</taxon>
        <taxon>Gammaproteobacteria</taxon>
        <taxon>Nevskiales</taxon>
        <taxon>Algiphilaceae</taxon>
        <taxon>Banduia</taxon>
    </lineage>
</organism>
<dbReference type="PANTHER" id="PTHR37299:SF1">
    <property type="entry name" value="STAGE 0 SPORULATION PROTEIN A HOMOLOG"/>
    <property type="match status" value="1"/>
</dbReference>
<dbReference type="RefSeq" id="WP_311364209.1">
    <property type="nucleotide sequence ID" value="NZ_JAVRIC010000005.1"/>
</dbReference>
<evidence type="ECO:0000313" key="4">
    <source>
        <dbReference type="EMBL" id="MDT0496817.1"/>
    </source>
</evidence>
<evidence type="ECO:0000256" key="1">
    <source>
        <dbReference type="ARBA" id="ARBA00023012"/>
    </source>
</evidence>
<dbReference type="InterPro" id="IPR012379">
    <property type="entry name" value="LytTR_MHYE"/>
</dbReference>
<sequence length="300" mass="33736">MTVPFLPAPVSDSHDLLRRYLARRAIYERIAVVLIYLGSAVSNAIIVNIDVGRSGLGDRIAPWEPWVWELSSNLVLLALLPLVLAVNARHPLVWGRLRRSLGTHLIATLPYCLIHVCAMVALRHAAYRVAGAHYDFGNWGRGLFYEYLKDARSYFSVLAAIYFYHLMLLRLQGEARLLAAPEVGAPAEAVERPQRFLVRKFGKEFLVAVADVEWIEASGNYVNLYVSGRHYPLRATMASIEDRLDPQRFVRVHRSYIVNLAQVASIEPLDTGDARLFLLDGTQLPCSRRYRAALRASAAV</sequence>
<keyword evidence="2" id="KW-1133">Transmembrane helix</keyword>
<feature type="transmembrane region" description="Helical" evidence="2">
    <location>
        <begin position="66"/>
        <end position="88"/>
    </location>
</feature>
<feature type="transmembrane region" description="Helical" evidence="2">
    <location>
        <begin position="100"/>
        <end position="122"/>
    </location>
</feature>
<dbReference type="PIRSF" id="PIRSF031767">
    <property type="entry name" value="MHYE_LytTR"/>
    <property type="match status" value="1"/>
</dbReference>
<keyword evidence="2" id="KW-0472">Membrane</keyword>
<feature type="domain" description="HTH LytTR-type" evidence="3">
    <location>
        <begin position="196"/>
        <end position="300"/>
    </location>
</feature>
<protein>
    <submittedName>
        <fullName evidence="4">LytTR family DNA-binding domain-containing protein</fullName>
    </submittedName>
</protein>
<dbReference type="SMART" id="SM00850">
    <property type="entry name" value="LytTR"/>
    <property type="match status" value="1"/>
</dbReference>